<dbReference type="PROSITE" id="PS50004">
    <property type="entry name" value="C2"/>
    <property type="match status" value="2"/>
</dbReference>
<dbReference type="FunFam" id="2.60.40.150:FF:000006">
    <property type="entry name" value="Synaptotagmin-like 5, isoform CRA_a"/>
    <property type="match status" value="1"/>
</dbReference>
<organism evidence="10 11">
    <name type="scientific">Pelobates cultripes</name>
    <name type="common">Western spadefoot toad</name>
    <dbReference type="NCBI Taxonomy" id="61616"/>
    <lineage>
        <taxon>Eukaryota</taxon>
        <taxon>Metazoa</taxon>
        <taxon>Chordata</taxon>
        <taxon>Craniata</taxon>
        <taxon>Vertebrata</taxon>
        <taxon>Euteleostomi</taxon>
        <taxon>Amphibia</taxon>
        <taxon>Batrachia</taxon>
        <taxon>Anura</taxon>
        <taxon>Pelobatoidea</taxon>
        <taxon>Pelobatidae</taxon>
        <taxon>Pelobates</taxon>
    </lineage>
</organism>
<sequence>MGTRQITEELGRGSHVDSLSIKAAAAAGCMGGEAHTAWSSSDVILHDCLQLKGFKLTMIDLSFLTETEQEAILQVLQRDADLKKVEEERVRHLQDAVEDESELKYKTGQWFYEAKSKRHRDKIHGADLVRASIRKRKKPTTIELYGVMEGPEEVLEELKQAKVETNQSARKVSFLTPDVEKNTLNNGLASPAKQRKNPFNSENAEDVADEQIPPLENGTESVKDLPKNDKLSPKVKFGVKLPYPELDEDSQVSLRTTNASLKSVGQPPVPKPRTLLKNDQALDRSNSQMKREDSVNGMGRPRGILKRCSSSSSTDSENIRLAHNESNRIIMPVSPILEVGRESTVTVEGSPESVDRLKHVRFSPKVLQKTPPQSPEPFIGQEIDEFRILDPSLSDPSVTNNKEFFKDTMAIELNEAPVEVSSNKNSLEAPDFSVSTSTLSSASLVSDVGDMLDASSSCEEKNKVTLSESSIPDLDITSTGPEHLYADVKKSPKTPEFDMEAPPMEPRHNGQVGTPLQFGKSYGGSGKKAYVASNPVSSAEDINILFNKQLNNPESDASNPMDVPPFVPGWRKPNRLEGDEVWRPSSNLMEPKSEGGIERLQSSNFKIMSLKDRINDVSMEVKSNPSQFESLKNFWNAEGRSPPTQERNVSPSKVLRRSRQDPQNKNSGDMAEDLILPNYEDLSEEDQTSNKVATWLAQTSALYEDDPMHSNEDREEVNEKTVEVKKSEAKQKLKDEEFSSSLQKLIDEASQDAQFPETNVEPQVHDMEEKSNKIEPNERMFYDRIVQLTHDSVNDRPTSFTPGKPQTLLPDGTQSELEEIMEKTKVPPRRGQEDYISSLNKLQASEPLHDSGNIYENDQPSEEILPEMAAPAESSFKIGFENLMENDEFAPVPENLQETDEVIEKTRVGKNDTGEFISALQKLEMEAATTGQADSENFEEQTRSVVEEEIIKDAVETQKSSGDFRDRLLQLEEKLAEDSDEPNRDQNDSVEVPEDFATDEIKVSQFPNKEVFISKKVYSSIEFMPTTEKDEQASSTDKKPEIESPEVSKPSVDSKQGSNNPILSALKRSEAKTLAKSVRDVALPSSNEEEMPDLKENLELEAPLVPTDIEVQESQFSNPEKLKQMSKSVPAFLHEETDGRDTDSASENSFQSGKHKKSPSSLTNLSGSSGMASMSSVSGSVMSIYSGDFGNVDIKGNIQFAIDYVDQLKEFHVFVSQCKDLAIGDVKRQRSDPYVKSYLLPEKAKMGKRKTAVKKKTLNPAYNEILRYKIDKAALQTQRLNISVWHNDVLGRNSFLGEVEIALDKWDWNNKQMNWYPLQPRTPAAGIGLEKRGEMRLSLKYVPEPSPGVKTSQTGEVHIWIKDGSQLPMLRGNKINSFVKCTILPDTSRKSRQKTRTVDKTPNPVFNHTMVYDGFKEEDLREACVELTVWDHNKLTNHFLGGLRIGLGTGKSYGTAVDWMDSNAEEAALWEKMIKSSNTWIEGVLPLRMLKMAKLAK</sequence>
<feature type="compositionally biased region" description="Basic and acidic residues" evidence="7">
    <location>
        <begin position="706"/>
        <end position="737"/>
    </location>
</feature>
<keyword evidence="5" id="KW-0472">Membrane</keyword>
<feature type="domain" description="C2" evidence="8">
    <location>
        <begin position="1194"/>
        <end position="1316"/>
    </location>
</feature>
<feature type="region of interest" description="Disordered" evidence="7">
    <location>
        <begin position="954"/>
        <end position="1001"/>
    </location>
</feature>
<evidence type="ECO:0000256" key="4">
    <source>
        <dbReference type="ARBA" id="ARBA00022737"/>
    </source>
</evidence>
<dbReference type="InterPro" id="IPR000008">
    <property type="entry name" value="C2_dom"/>
</dbReference>
<feature type="region of interest" description="Disordered" evidence="7">
    <location>
        <begin position="793"/>
        <end position="812"/>
    </location>
</feature>
<name>A0AAD1R7T9_PELCU</name>
<dbReference type="GO" id="GO:0005886">
    <property type="term" value="C:plasma membrane"/>
    <property type="evidence" value="ECO:0007669"/>
    <property type="project" value="UniProtKB-SubCell"/>
</dbReference>
<keyword evidence="2" id="KW-1003">Cell membrane</keyword>
<dbReference type="SMART" id="SM00239">
    <property type="entry name" value="C2"/>
    <property type="match status" value="2"/>
</dbReference>
<evidence type="ECO:0000259" key="9">
    <source>
        <dbReference type="PROSITE" id="PS50916"/>
    </source>
</evidence>
<dbReference type="CDD" id="cd08393">
    <property type="entry name" value="C2A_SLP-1_2"/>
    <property type="match status" value="1"/>
</dbReference>
<dbReference type="Proteomes" id="UP001295444">
    <property type="component" value="Chromosome 01"/>
</dbReference>
<feature type="region of interest" description="Disordered" evidence="7">
    <location>
        <begin position="706"/>
        <end position="778"/>
    </location>
</feature>
<evidence type="ECO:0000259" key="8">
    <source>
        <dbReference type="PROSITE" id="PS50004"/>
    </source>
</evidence>
<evidence type="ECO:0000256" key="1">
    <source>
        <dbReference type="ARBA" id="ARBA00004236"/>
    </source>
</evidence>
<feature type="domain" description="C2" evidence="8">
    <location>
        <begin position="1331"/>
        <end position="1460"/>
    </location>
</feature>
<feature type="domain" description="RabBD" evidence="9">
    <location>
        <begin position="58"/>
        <end position="114"/>
    </location>
</feature>
<keyword evidence="3" id="KW-0268">Exocytosis</keyword>
<accession>A0AAD1R7T9</accession>
<dbReference type="Pfam" id="PF00168">
    <property type="entry name" value="C2"/>
    <property type="match status" value="2"/>
</dbReference>
<gene>
    <name evidence="10" type="ORF">PECUL_23A053915</name>
</gene>
<dbReference type="InterPro" id="IPR010911">
    <property type="entry name" value="Rab_BD"/>
</dbReference>
<evidence type="ECO:0000256" key="2">
    <source>
        <dbReference type="ARBA" id="ARBA00022475"/>
    </source>
</evidence>
<dbReference type="PANTHER" id="PTHR45716">
    <property type="entry name" value="BITESIZE, ISOFORM I"/>
    <property type="match status" value="1"/>
</dbReference>
<evidence type="ECO:0000256" key="6">
    <source>
        <dbReference type="ARBA" id="ARBA00072164"/>
    </source>
</evidence>
<dbReference type="CDD" id="cd04020">
    <property type="entry name" value="C2B_SLP_1-2-3-4"/>
    <property type="match status" value="1"/>
</dbReference>
<protein>
    <recommendedName>
        <fullName evidence="6">Synaptotagmin-like protein 2</fullName>
    </recommendedName>
</protein>
<dbReference type="Gene3D" id="2.60.40.150">
    <property type="entry name" value="C2 domain"/>
    <property type="match status" value="2"/>
</dbReference>
<feature type="region of interest" description="Disordered" evidence="7">
    <location>
        <begin position="1023"/>
        <end position="1066"/>
    </location>
</feature>
<feature type="compositionally biased region" description="Polar residues" evidence="7">
    <location>
        <begin position="751"/>
        <end position="761"/>
    </location>
</feature>
<dbReference type="PROSITE" id="PS50916">
    <property type="entry name" value="RABBD"/>
    <property type="match status" value="1"/>
</dbReference>
<keyword evidence="4" id="KW-0677">Repeat</keyword>
<dbReference type="GO" id="GO:0042043">
    <property type="term" value="F:neurexin family protein binding"/>
    <property type="evidence" value="ECO:0007669"/>
    <property type="project" value="TreeGrafter"/>
</dbReference>
<feature type="region of interest" description="Disordered" evidence="7">
    <location>
        <begin position="280"/>
        <end position="320"/>
    </location>
</feature>
<feature type="region of interest" description="Disordered" evidence="7">
    <location>
        <begin position="1135"/>
        <end position="1169"/>
    </location>
</feature>
<evidence type="ECO:0000256" key="7">
    <source>
        <dbReference type="SAM" id="MobiDB-lite"/>
    </source>
</evidence>
<feature type="compositionally biased region" description="Low complexity" evidence="7">
    <location>
        <begin position="1159"/>
        <end position="1169"/>
    </location>
</feature>
<evidence type="ECO:0000313" key="11">
    <source>
        <dbReference type="Proteomes" id="UP001295444"/>
    </source>
</evidence>
<feature type="compositionally biased region" description="Basic and acidic residues" evidence="7">
    <location>
        <begin position="1027"/>
        <end position="1042"/>
    </location>
</feature>
<dbReference type="GO" id="GO:0031267">
    <property type="term" value="F:small GTPase binding"/>
    <property type="evidence" value="ECO:0007669"/>
    <property type="project" value="InterPro"/>
</dbReference>
<comment type="subcellular location">
    <subcellularLocation>
        <location evidence="1">Cell membrane</location>
    </subcellularLocation>
</comment>
<feature type="compositionally biased region" description="Basic and acidic residues" evidence="7">
    <location>
        <begin position="954"/>
        <end position="987"/>
    </location>
</feature>
<proteinExistence type="predicted"/>
<dbReference type="GO" id="GO:0006887">
    <property type="term" value="P:exocytosis"/>
    <property type="evidence" value="ECO:0007669"/>
    <property type="project" value="UniProtKB-KW"/>
</dbReference>
<dbReference type="FunFam" id="2.60.40.150:FF:000040">
    <property type="entry name" value="synaptotagmin-like protein 2 isoform X2"/>
    <property type="match status" value="1"/>
</dbReference>
<feature type="compositionally biased region" description="Basic and acidic residues" evidence="7">
    <location>
        <begin position="221"/>
        <end position="231"/>
    </location>
</feature>
<feature type="region of interest" description="Disordered" evidence="7">
    <location>
        <begin position="181"/>
        <end position="231"/>
    </location>
</feature>
<dbReference type="GO" id="GO:0006886">
    <property type="term" value="P:intracellular protein transport"/>
    <property type="evidence" value="ECO:0007669"/>
    <property type="project" value="InterPro"/>
</dbReference>
<feature type="compositionally biased region" description="Basic and acidic residues" evidence="7">
    <location>
        <begin position="763"/>
        <end position="778"/>
    </location>
</feature>
<feature type="region of interest" description="Disordered" evidence="7">
    <location>
        <begin position="636"/>
        <end position="672"/>
    </location>
</feature>
<evidence type="ECO:0000256" key="3">
    <source>
        <dbReference type="ARBA" id="ARBA00022483"/>
    </source>
</evidence>
<dbReference type="InterPro" id="IPR043567">
    <property type="entry name" value="SYTL1-5_C2B"/>
</dbReference>
<dbReference type="Gene3D" id="6.10.250.3000">
    <property type="match status" value="1"/>
</dbReference>
<feature type="compositionally biased region" description="Polar residues" evidence="7">
    <location>
        <begin position="642"/>
        <end position="651"/>
    </location>
</feature>
<dbReference type="PANTHER" id="PTHR45716:SF5">
    <property type="entry name" value="SYNAPTOTAGMIN-LIKE PROTEIN 2"/>
    <property type="match status" value="1"/>
</dbReference>
<feature type="compositionally biased region" description="Polar residues" evidence="7">
    <location>
        <begin position="1051"/>
        <end position="1062"/>
    </location>
</feature>
<evidence type="ECO:0000313" key="10">
    <source>
        <dbReference type="EMBL" id="CAH2225693.1"/>
    </source>
</evidence>
<keyword evidence="11" id="KW-1185">Reference proteome</keyword>
<dbReference type="SUPFAM" id="SSF49562">
    <property type="entry name" value="C2 domain (Calcium/lipid-binding domain, CaLB)"/>
    <property type="match status" value="2"/>
</dbReference>
<evidence type="ECO:0000256" key="5">
    <source>
        <dbReference type="ARBA" id="ARBA00023136"/>
    </source>
</evidence>
<reference evidence="10" key="1">
    <citation type="submission" date="2022-03" db="EMBL/GenBank/DDBJ databases">
        <authorList>
            <person name="Alioto T."/>
            <person name="Alioto T."/>
            <person name="Gomez Garrido J."/>
        </authorList>
    </citation>
    <scope>NUCLEOTIDE SEQUENCE</scope>
</reference>
<dbReference type="InterPro" id="IPR035892">
    <property type="entry name" value="C2_domain_sf"/>
</dbReference>
<dbReference type="EMBL" id="OW240912">
    <property type="protein sequence ID" value="CAH2225693.1"/>
    <property type="molecule type" value="Genomic_DNA"/>
</dbReference>
<dbReference type="GO" id="GO:0070382">
    <property type="term" value="C:exocytic vesicle"/>
    <property type="evidence" value="ECO:0007669"/>
    <property type="project" value="TreeGrafter"/>
</dbReference>